<reference evidence="2 3" key="1">
    <citation type="submission" date="2019-05" db="EMBL/GenBank/DDBJ databases">
        <authorList>
            <consortium name="Pathogen Informatics"/>
        </authorList>
    </citation>
    <scope>NUCLEOTIDE SEQUENCE [LARGE SCALE GENOMIC DNA]</scope>
    <source>
        <strain evidence="2 3">NCTC503</strain>
    </source>
</reference>
<proteinExistence type="predicted"/>
<evidence type="ECO:0000313" key="3">
    <source>
        <dbReference type="Proteomes" id="UP000308489"/>
    </source>
</evidence>
<evidence type="ECO:0000256" key="1">
    <source>
        <dbReference type="SAM" id="MobiDB-lite"/>
    </source>
</evidence>
<protein>
    <submittedName>
        <fullName evidence="2">Uncharacterized protein</fullName>
    </submittedName>
</protein>
<sequence length="82" mass="9824">MGQQKDNQKINNVQHKKNNSEKKNNHKNNFNYKKAYDSLVNKLKKEVDRINSSDYSKKSLGKFKEKIEKILYYCLDNKDKLK</sequence>
<feature type="region of interest" description="Disordered" evidence="1">
    <location>
        <begin position="1"/>
        <end position="32"/>
    </location>
</feature>
<dbReference type="RefSeq" id="WP_138210884.1">
    <property type="nucleotide sequence ID" value="NZ_CBCRUQ010000002.1"/>
</dbReference>
<keyword evidence="3" id="KW-1185">Reference proteome</keyword>
<accession>A0A4U9RR81</accession>
<evidence type="ECO:0000313" key="2">
    <source>
        <dbReference type="EMBL" id="VTQ94589.1"/>
    </source>
</evidence>
<dbReference type="OrthoDB" id="9907326at2"/>
<dbReference type="EMBL" id="LR590481">
    <property type="protein sequence ID" value="VTQ94589.1"/>
    <property type="molecule type" value="Genomic_DNA"/>
</dbReference>
<gene>
    <name evidence="2" type="ORF">NCTC503_02350</name>
</gene>
<dbReference type="KEGG" id="hhw:NCTC503_02350"/>
<dbReference type="Proteomes" id="UP000308489">
    <property type="component" value="Chromosome 1"/>
</dbReference>
<feature type="compositionally biased region" description="Polar residues" evidence="1">
    <location>
        <begin position="1"/>
        <end position="13"/>
    </location>
</feature>
<organism evidence="2 3">
    <name type="scientific">Hathewaya histolytica</name>
    <name type="common">Clostridium histolyticum</name>
    <dbReference type="NCBI Taxonomy" id="1498"/>
    <lineage>
        <taxon>Bacteria</taxon>
        <taxon>Bacillati</taxon>
        <taxon>Bacillota</taxon>
        <taxon>Clostridia</taxon>
        <taxon>Eubacteriales</taxon>
        <taxon>Clostridiaceae</taxon>
        <taxon>Hathewaya</taxon>
    </lineage>
</organism>
<dbReference type="AlphaFoldDB" id="A0A4U9RR81"/>
<name>A0A4U9RR81_HATHI</name>